<reference evidence="2" key="1">
    <citation type="submission" date="2020-04" db="EMBL/GenBank/DDBJ databases">
        <authorList>
            <person name="Chiriac C."/>
            <person name="Salcher M."/>
            <person name="Ghai R."/>
            <person name="Kavagutti S V."/>
        </authorList>
    </citation>
    <scope>NUCLEOTIDE SEQUENCE</scope>
</reference>
<evidence type="ECO:0000313" key="2">
    <source>
        <dbReference type="EMBL" id="CAB4136557.1"/>
    </source>
</evidence>
<protein>
    <recommendedName>
        <fullName evidence="3">DUF669 domain-containing protein</fullName>
    </recommendedName>
</protein>
<feature type="compositionally biased region" description="Low complexity" evidence="1">
    <location>
        <begin position="133"/>
        <end position="157"/>
    </location>
</feature>
<feature type="region of interest" description="Disordered" evidence="1">
    <location>
        <begin position="120"/>
        <end position="157"/>
    </location>
</feature>
<evidence type="ECO:0000256" key="1">
    <source>
        <dbReference type="SAM" id="MobiDB-lite"/>
    </source>
</evidence>
<sequence>MATFNFNANSVEPMQPRTYGPLPAGDYEMIIVKSDVKPTKAGTGHYLELEMQVIAGESSGRRHWERLNVDNPNKQAEEIAKEALAALCFAVGVTDMEDTVQLHDIPFVAHVEIDRKEPDRNRITGYATTKSSAPAPVARPAAPAPAAAAPARKPWEK</sequence>
<dbReference type="Pfam" id="PF05037">
    <property type="entry name" value="DUF669"/>
    <property type="match status" value="1"/>
</dbReference>
<gene>
    <name evidence="2" type="ORF">UFOVP312_16</name>
</gene>
<evidence type="ECO:0008006" key="3">
    <source>
        <dbReference type="Google" id="ProtNLM"/>
    </source>
</evidence>
<organism evidence="2">
    <name type="scientific">uncultured Caudovirales phage</name>
    <dbReference type="NCBI Taxonomy" id="2100421"/>
    <lineage>
        <taxon>Viruses</taxon>
        <taxon>Duplodnaviria</taxon>
        <taxon>Heunggongvirae</taxon>
        <taxon>Uroviricota</taxon>
        <taxon>Caudoviricetes</taxon>
        <taxon>Peduoviridae</taxon>
        <taxon>Maltschvirus</taxon>
        <taxon>Maltschvirus maltsch</taxon>
    </lineage>
</organism>
<dbReference type="EMBL" id="LR796318">
    <property type="protein sequence ID" value="CAB4136557.1"/>
    <property type="molecule type" value="Genomic_DNA"/>
</dbReference>
<name>A0A6J5LTZ4_9CAUD</name>
<dbReference type="InterPro" id="IPR007731">
    <property type="entry name" value="DUF669"/>
</dbReference>
<accession>A0A6J5LTZ4</accession>
<proteinExistence type="predicted"/>